<dbReference type="Proteomes" id="UP000640426">
    <property type="component" value="Unassembled WGS sequence"/>
</dbReference>
<accession>A0ABS0XUD8</accession>
<reference evidence="10" key="1">
    <citation type="submission" date="2020-12" db="EMBL/GenBank/DDBJ databases">
        <title>Hymenobacter sp.</title>
        <authorList>
            <person name="Kim M.K."/>
        </authorList>
    </citation>
    <scope>NUCLEOTIDE SEQUENCE [LARGE SCALE GENOMIC DNA]</scope>
    <source>
        <strain evidence="10">BT553</strain>
    </source>
</reference>
<dbReference type="InterPro" id="IPR004866">
    <property type="entry name" value="CHB/HEX_N_dom"/>
</dbReference>
<dbReference type="SUPFAM" id="SSF81296">
    <property type="entry name" value="E set domains"/>
    <property type="match status" value="1"/>
</dbReference>
<dbReference type="InterPro" id="IPR015883">
    <property type="entry name" value="Glyco_hydro_20_cat"/>
</dbReference>
<dbReference type="InterPro" id="IPR013783">
    <property type="entry name" value="Ig-like_fold"/>
</dbReference>
<dbReference type="EC" id="3.2.1.52" evidence="3"/>
<evidence type="ECO:0000313" key="9">
    <source>
        <dbReference type="EMBL" id="MBJ6123375.1"/>
    </source>
</evidence>
<dbReference type="PRINTS" id="PR00738">
    <property type="entry name" value="GLHYDRLASE20"/>
</dbReference>
<evidence type="ECO:0000256" key="1">
    <source>
        <dbReference type="ARBA" id="ARBA00001231"/>
    </source>
</evidence>
<comment type="similarity">
    <text evidence="2">Belongs to the glycosyl hydrolase 20 family.</text>
</comment>
<dbReference type="PANTHER" id="PTHR22600:SF57">
    <property type="entry name" value="BETA-N-ACETYLHEXOSAMINIDASE"/>
    <property type="match status" value="1"/>
</dbReference>
<dbReference type="Gene3D" id="3.30.379.10">
    <property type="entry name" value="Chitobiase/beta-hexosaminidase domain 2-like"/>
    <property type="match status" value="1"/>
</dbReference>
<organism evidence="9 10">
    <name type="scientific">Sphingomonas mollis</name>
    <dbReference type="NCBI Taxonomy" id="2795726"/>
    <lineage>
        <taxon>Bacteria</taxon>
        <taxon>Pseudomonadati</taxon>
        <taxon>Pseudomonadota</taxon>
        <taxon>Alphaproteobacteria</taxon>
        <taxon>Sphingomonadales</taxon>
        <taxon>Sphingomonadaceae</taxon>
        <taxon>Sphingomonas</taxon>
    </lineage>
</organism>
<evidence type="ECO:0000256" key="3">
    <source>
        <dbReference type="ARBA" id="ARBA00012663"/>
    </source>
</evidence>
<keyword evidence="5" id="KW-0326">Glycosidase</keyword>
<dbReference type="SMART" id="SM01081">
    <property type="entry name" value="CHB_HEX"/>
    <property type="match status" value="1"/>
</dbReference>
<sequence length="826" mass="88722">MTQARLDHLAATIGYRFTIVTNRPAACPAGAARCFESEIAITVPADGPITAPVEIRYGFVNRVLAVSSDVFEGRQVKGDVNALALKPGQTLRPGQVYHVRVTGVGAYFSRNHAMPNAMLVAPGLTPRVIAATRPGTDPDTGRETLPFVAPMTDEAALAGGTAKDRTMWRTPERAFALYAARGAATPVDVAILPTPVRASRPAGRPVDLAGGLRVTTTGIARDDIAAALASLPPGQGRVPLTIRQQSGLAAEGYRLTIGDGAIRIDAADAAGASHALRSLAQQIAAEGTTLRPLTVEDAPRFGFRGLLVDVARNFHSKPELLKLIDRMAAYKLNRLHLHLGDDEGWRLEIAGLPELTEIGGYRCADLTEATCLSPQLGADPARTAPTNGYLTARDYIDILRAAKARQIVVIPSFDMPGHSRAAIRSMEVRYDRLMKAGDRAGAERYRLVDPADTTRYLSIQNYDDNTLNVCLDSTYSFIDTVIDGVTTLHREAGAPLTTYHIGADETAGAWTGSPVCRAMLAQKNIPVGKLGAFFIERVAGDLAKRGIRVAGWSDGMGHTDPALMPADVQTNIWGGLHTGGVAEAHAQANRGWQVVLSIPDAGYFDMPYAADPNETGYDWATRGIDAFQAFGFMPGNLPANGALIPDNFARPTPVPDTVPIDPTRSIIGVQAQLWSETVRRDDQVDYMLFPRLLALAERGWAREAWEPPYVAGQSYALGDPRVDRAALLAEWRDFAGRVGVQLRTLDKAGVAYRLAPPGARITAGRLEANSEFPGTPIEYRKVGGAWRRYAGPIAATGAVDLRTRTADGRRASRIVTVRASEPSSVR</sequence>
<keyword evidence="10" id="KW-1185">Reference proteome</keyword>
<feature type="domain" description="Chitobiase/beta-hexosaminidases N-terminal" evidence="8">
    <location>
        <begin position="11"/>
        <end position="173"/>
    </location>
</feature>
<dbReference type="InterPro" id="IPR012291">
    <property type="entry name" value="CBM2_carb-bd_dom_sf"/>
</dbReference>
<dbReference type="InterPro" id="IPR014756">
    <property type="entry name" value="Ig_E-set"/>
</dbReference>
<evidence type="ECO:0000256" key="6">
    <source>
        <dbReference type="ARBA" id="ARBA00030512"/>
    </source>
</evidence>
<keyword evidence="4" id="KW-0378">Hydrolase</keyword>
<gene>
    <name evidence="9" type="ORF">JAO74_16430</name>
</gene>
<comment type="catalytic activity">
    <reaction evidence="1">
        <text>Hydrolysis of terminal non-reducing N-acetyl-D-hexosamine residues in N-acetyl-beta-D-hexosaminides.</text>
        <dbReference type="EC" id="3.2.1.52"/>
    </reaction>
</comment>
<dbReference type="InterPro" id="IPR015882">
    <property type="entry name" value="HEX_bac_N"/>
</dbReference>
<evidence type="ECO:0000259" key="8">
    <source>
        <dbReference type="SMART" id="SM01081"/>
    </source>
</evidence>
<dbReference type="PANTHER" id="PTHR22600">
    <property type="entry name" value="BETA-HEXOSAMINIDASE"/>
    <property type="match status" value="1"/>
</dbReference>
<evidence type="ECO:0000313" key="10">
    <source>
        <dbReference type="Proteomes" id="UP000640426"/>
    </source>
</evidence>
<dbReference type="SUPFAM" id="SSF51445">
    <property type="entry name" value="(Trans)glycosidases"/>
    <property type="match status" value="1"/>
</dbReference>
<dbReference type="SUPFAM" id="SSF49384">
    <property type="entry name" value="Carbohydrate-binding domain"/>
    <property type="match status" value="1"/>
</dbReference>
<dbReference type="Gene3D" id="2.60.40.290">
    <property type="match status" value="1"/>
</dbReference>
<evidence type="ECO:0000256" key="7">
    <source>
        <dbReference type="ARBA" id="ARBA00033000"/>
    </source>
</evidence>
<protein>
    <recommendedName>
        <fullName evidence="3">beta-N-acetylhexosaminidase</fullName>
        <ecNumber evidence="3">3.2.1.52</ecNumber>
    </recommendedName>
    <alternativeName>
        <fullName evidence="6">Beta-N-acetylhexosaminidase</fullName>
    </alternativeName>
    <alternativeName>
        <fullName evidence="7">N-acetyl-beta-glucosaminidase</fullName>
    </alternativeName>
</protein>
<dbReference type="Gene3D" id="3.20.20.80">
    <property type="entry name" value="Glycosidases"/>
    <property type="match status" value="1"/>
</dbReference>
<dbReference type="InterPro" id="IPR017853">
    <property type="entry name" value="GH"/>
</dbReference>
<evidence type="ECO:0000256" key="5">
    <source>
        <dbReference type="ARBA" id="ARBA00023295"/>
    </source>
</evidence>
<dbReference type="InterPro" id="IPR029018">
    <property type="entry name" value="Hex-like_dom2"/>
</dbReference>
<dbReference type="SUPFAM" id="SSF55545">
    <property type="entry name" value="beta-N-acetylhexosaminidase-like domain"/>
    <property type="match status" value="1"/>
</dbReference>
<evidence type="ECO:0000256" key="2">
    <source>
        <dbReference type="ARBA" id="ARBA00006285"/>
    </source>
</evidence>
<dbReference type="CDD" id="cd02847">
    <property type="entry name" value="E_set_Chitobiase_C"/>
    <property type="match status" value="1"/>
</dbReference>
<dbReference type="Pfam" id="PF02838">
    <property type="entry name" value="Glyco_hydro_20b"/>
    <property type="match status" value="1"/>
</dbReference>
<dbReference type="InterPro" id="IPR008965">
    <property type="entry name" value="CBM2/CBM3_carb-bd_dom_sf"/>
</dbReference>
<evidence type="ECO:0000256" key="4">
    <source>
        <dbReference type="ARBA" id="ARBA00022801"/>
    </source>
</evidence>
<dbReference type="InterPro" id="IPR025705">
    <property type="entry name" value="Beta_hexosaminidase_sua/sub"/>
</dbReference>
<dbReference type="EMBL" id="JAELXS010000011">
    <property type="protein sequence ID" value="MBJ6123375.1"/>
    <property type="molecule type" value="Genomic_DNA"/>
</dbReference>
<dbReference type="Gene3D" id="2.60.40.10">
    <property type="entry name" value="Immunoglobulins"/>
    <property type="match status" value="1"/>
</dbReference>
<proteinExistence type="inferred from homology"/>
<dbReference type="Pfam" id="PF03174">
    <property type="entry name" value="CHB_HEX_C"/>
    <property type="match status" value="1"/>
</dbReference>
<dbReference type="Pfam" id="PF00728">
    <property type="entry name" value="Glyco_hydro_20"/>
    <property type="match status" value="1"/>
</dbReference>
<comment type="caution">
    <text evidence="9">The sequence shown here is derived from an EMBL/GenBank/DDBJ whole genome shotgun (WGS) entry which is preliminary data.</text>
</comment>
<dbReference type="InterPro" id="IPR004867">
    <property type="entry name" value="CHB_C_dom"/>
</dbReference>
<name>A0ABS0XUD8_9SPHN</name>
<dbReference type="Pfam" id="PF03173">
    <property type="entry name" value="CHB_HEX"/>
    <property type="match status" value="1"/>
</dbReference>